<evidence type="ECO:0000313" key="1">
    <source>
        <dbReference type="EMBL" id="EFR86574.1"/>
    </source>
</evidence>
<sequence>MVTFFINTTVPDTAMWAADSDMFILGPIVSMLAKLFF</sequence>
<reference evidence="1 2" key="1">
    <citation type="journal article" date="2010" name="Microbiol. Resour. Announc.">
        <title>Comparative genomics of the bacterial genus Listeria: Genome evolution is characterized by limited gene acquisition and limited gene loss.</title>
        <authorList>
            <person name="den Bakker H.C."/>
            <person name="Cummings C.A."/>
            <person name="Ferreira V."/>
            <person name="Vatta P."/>
            <person name="Orsi R.H."/>
            <person name="Degoricija L."/>
            <person name="Barker M."/>
            <person name="Petrauskene O."/>
            <person name="Furtado M.R."/>
            <person name="Wiedmann M."/>
        </authorList>
    </citation>
    <scope>NUCLEOTIDE SEQUENCE [LARGE SCALE GENOMIC DNA]</scope>
    <source>
        <strain evidence="1 2">FSL S4-120</strain>
    </source>
</reference>
<dbReference type="Proteomes" id="UP000003412">
    <property type="component" value="Chromosome"/>
</dbReference>
<evidence type="ECO:0000313" key="2">
    <source>
        <dbReference type="Proteomes" id="UP000003412"/>
    </source>
</evidence>
<keyword evidence="2" id="KW-1185">Reference proteome</keyword>
<comment type="caution">
    <text evidence="1">The sequence shown here is derived from an EMBL/GenBank/DDBJ whole genome shotgun (WGS) entry which is preliminary data.</text>
</comment>
<proteinExistence type="predicted"/>
<organism evidence="1 2">
    <name type="scientific">Listeria marthii FSL S4-120</name>
    <dbReference type="NCBI Taxonomy" id="702457"/>
    <lineage>
        <taxon>Bacteria</taxon>
        <taxon>Bacillati</taxon>
        <taxon>Bacillota</taxon>
        <taxon>Bacilli</taxon>
        <taxon>Bacillales</taxon>
        <taxon>Listeriaceae</taxon>
        <taxon>Listeria</taxon>
    </lineage>
</organism>
<name>A0ABP2JTK5_9LIST</name>
<protein>
    <submittedName>
        <fullName evidence="1">Ascorbate-specific PTS system enzyme IIC</fullName>
    </submittedName>
</protein>
<dbReference type="EMBL" id="ADXF01001021">
    <property type="protein sequence ID" value="EFR86574.1"/>
    <property type="molecule type" value="Genomic_DNA"/>
</dbReference>
<gene>
    <name evidence="1" type="ORF">NT05LM_3047</name>
</gene>
<accession>A0ABP2JTK5</accession>